<comment type="caution">
    <text evidence="7">The sequence shown here is derived from an EMBL/GenBank/DDBJ whole genome shotgun (WGS) entry which is preliminary data.</text>
</comment>
<evidence type="ECO:0000313" key="8">
    <source>
        <dbReference type="Proteomes" id="UP000248916"/>
    </source>
</evidence>
<organism evidence="7 8">
    <name type="scientific">Palleronia aestuarii</name>
    <dbReference type="NCBI Taxonomy" id="568105"/>
    <lineage>
        <taxon>Bacteria</taxon>
        <taxon>Pseudomonadati</taxon>
        <taxon>Pseudomonadota</taxon>
        <taxon>Alphaproteobacteria</taxon>
        <taxon>Rhodobacterales</taxon>
        <taxon>Roseobacteraceae</taxon>
        <taxon>Palleronia</taxon>
    </lineage>
</organism>
<keyword evidence="2 5" id="KW-0540">Nuclease</keyword>
<dbReference type="EMBL" id="QKZL01000012">
    <property type="protein sequence ID" value="PZX14897.1"/>
    <property type="molecule type" value="Genomic_DNA"/>
</dbReference>
<keyword evidence="4 5" id="KW-0378">Hydrolase</keyword>
<dbReference type="AlphaFoldDB" id="A0A2W7N9S5"/>
<comment type="similarity">
    <text evidence="5">Belongs to the PINc/VapC protein family.</text>
</comment>
<keyword evidence="3 5" id="KW-0479">Metal-binding</keyword>
<dbReference type="EC" id="3.1.-.-" evidence="5"/>
<dbReference type="GO" id="GO:0004540">
    <property type="term" value="F:RNA nuclease activity"/>
    <property type="evidence" value="ECO:0007669"/>
    <property type="project" value="InterPro"/>
</dbReference>
<dbReference type="SUPFAM" id="SSF88723">
    <property type="entry name" value="PIN domain-like"/>
    <property type="match status" value="1"/>
</dbReference>
<keyword evidence="8" id="KW-1185">Reference proteome</keyword>
<gene>
    <name evidence="5" type="primary">vapC</name>
    <name evidence="7" type="ORF">LX81_02748</name>
</gene>
<reference evidence="7 8" key="1">
    <citation type="submission" date="2018-06" db="EMBL/GenBank/DDBJ databases">
        <title>Genomic Encyclopedia of Archaeal and Bacterial Type Strains, Phase II (KMG-II): from individual species to whole genera.</title>
        <authorList>
            <person name="Goeker M."/>
        </authorList>
    </citation>
    <scope>NUCLEOTIDE SEQUENCE [LARGE SCALE GENOMIC DNA]</scope>
    <source>
        <strain evidence="7 8">DSM 22009</strain>
    </source>
</reference>
<dbReference type="Pfam" id="PF01850">
    <property type="entry name" value="PIN"/>
    <property type="match status" value="1"/>
</dbReference>
<dbReference type="RefSeq" id="WP_111537859.1">
    <property type="nucleotide sequence ID" value="NZ_QKZL01000012.1"/>
</dbReference>
<dbReference type="InterPro" id="IPR029060">
    <property type="entry name" value="PIN-like_dom_sf"/>
</dbReference>
<protein>
    <recommendedName>
        <fullName evidence="5">Ribonuclease VapC</fullName>
        <shortName evidence="5">RNase VapC</shortName>
        <ecNumber evidence="5">3.1.-.-</ecNumber>
    </recommendedName>
    <alternativeName>
        <fullName evidence="5">Toxin VapC</fullName>
    </alternativeName>
</protein>
<dbReference type="GO" id="GO:0090729">
    <property type="term" value="F:toxin activity"/>
    <property type="evidence" value="ECO:0007669"/>
    <property type="project" value="UniProtKB-KW"/>
</dbReference>
<comment type="function">
    <text evidence="5">Toxic component of a toxin-antitoxin (TA) system. An RNase.</text>
</comment>
<dbReference type="InterPro" id="IPR002716">
    <property type="entry name" value="PIN_dom"/>
</dbReference>
<evidence type="ECO:0000313" key="7">
    <source>
        <dbReference type="EMBL" id="PZX14897.1"/>
    </source>
</evidence>
<dbReference type="GO" id="GO:0000287">
    <property type="term" value="F:magnesium ion binding"/>
    <property type="evidence" value="ECO:0007669"/>
    <property type="project" value="UniProtKB-UniRule"/>
</dbReference>
<dbReference type="CDD" id="cd18683">
    <property type="entry name" value="PIN_VapC-like"/>
    <property type="match status" value="1"/>
</dbReference>
<keyword evidence="5" id="KW-0800">Toxin</keyword>
<evidence type="ECO:0000256" key="4">
    <source>
        <dbReference type="ARBA" id="ARBA00022801"/>
    </source>
</evidence>
<dbReference type="GO" id="GO:0016787">
    <property type="term" value="F:hydrolase activity"/>
    <property type="evidence" value="ECO:0007669"/>
    <property type="project" value="UniProtKB-KW"/>
</dbReference>
<proteinExistence type="inferred from homology"/>
<dbReference type="HAMAP" id="MF_00265">
    <property type="entry name" value="VapC_Nob1"/>
    <property type="match status" value="1"/>
</dbReference>
<keyword evidence="5" id="KW-0460">Magnesium</keyword>
<evidence type="ECO:0000256" key="3">
    <source>
        <dbReference type="ARBA" id="ARBA00022723"/>
    </source>
</evidence>
<dbReference type="Gene3D" id="3.40.50.1010">
    <property type="entry name" value="5'-nuclease"/>
    <property type="match status" value="1"/>
</dbReference>
<dbReference type="Proteomes" id="UP000248916">
    <property type="component" value="Unassembled WGS sequence"/>
</dbReference>
<feature type="domain" description="PIN" evidence="6">
    <location>
        <begin position="4"/>
        <end position="120"/>
    </location>
</feature>
<comment type="cofactor">
    <cofactor evidence="5">
        <name>Mg(2+)</name>
        <dbReference type="ChEBI" id="CHEBI:18420"/>
    </cofactor>
</comment>
<sequence>MIGIDTNVLVRFLTGDDPAQSAAAGRLIGSLSAERPGFVCREVTIELVWVLERAYRFGRREIAGALEGLLGARELVIEAAEIVGLALSRYARGGPGFADQMILAQCATAGCSEVVTFDRQAAGGAGGRLLETTPP</sequence>
<evidence type="ECO:0000256" key="5">
    <source>
        <dbReference type="HAMAP-Rule" id="MF_00265"/>
    </source>
</evidence>
<evidence type="ECO:0000256" key="1">
    <source>
        <dbReference type="ARBA" id="ARBA00022649"/>
    </source>
</evidence>
<feature type="binding site" evidence="5">
    <location>
        <position position="5"/>
    </location>
    <ligand>
        <name>Mg(2+)</name>
        <dbReference type="ChEBI" id="CHEBI:18420"/>
    </ligand>
</feature>
<dbReference type="InterPro" id="IPR022907">
    <property type="entry name" value="VapC_family"/>
</dbReference>
<dbReference type="OrthoDB" id="3175275at2"/>
<accession>A0A2W7N9S5</accession>
<evidence type="ECO:0000259" key="6">
    <source>
        <dbReference type="Pfam" id="PF01850"/>
    </source>
</evidence>
<keyword evidence="1 5" id="KW-1277">Toxin-antitoxin system</keyword>
<feature type="binding site" evidence="5">
    <location>
        <position position="99"/>
    </location>
    <ligand>
        <name>Mg(2+)</name>
        <dbReference type="ChEBI" id="CHEBI:18420"/>
    </ligand>
</feature>
<evidence type="ECO:0000256" key="2">
    <source>
        <dbReference type="ARBA" id="ARBA00022722"/>
    </source>
</evidence>
<name>A0A2W7N9S5_9RHOB</name>